<evidence type="ECO:0000256" key="1">
    <source>
        <dbReference type="SAM" id="MobiDB-lite"/>
    </source>
</evidence>
<feature type="region of interest" description="Disordered" evidence="1">
    <location>
        <begin position="152"/>
        <end position="173"/>
    </location>
</feature>
<proteinExistence type="predicted"/>
<evidence type="ECO:0000313" key="2">
    <source>
        <dbReference type="EMBL" id="KAE9396378.1"/>
    </source>
</evidence>
<keyword evidence="3" id="KW-1185">Reference proteome</keyword>
<protein>
    <recommendedName>
        <fullName evidence="4">DDE-1 domain-containing protein</fullName>
    </recommendedName>
</protein>
<name>A0A6A4HFB6_9AGAR</name>
<feature type="compositionally biased region" description="Basic and acidic residues" evidence="1">
    <location>
        <begin position="163"/>
        <end position="173"/>
    </location>
</feature>
<dbReference type="AlphaFoldDB" id="A0A6A4HFB6"/>
<organism evidence="2 3">
    <name type="scientific">Gymnopus androsaceus JB14</name>
    <dbReference type="NCBI Taxonomy" id="1447944"/>
    <lineage>
        <taxon>Eukaryota</taxon>
        <taxon>Fungi</taxon>
        <taxon>Dikarya</taxon>
        <taxon>Basidiomycota</taxon>
        <taxon>Agaricomycotina</taxon>
        <taxon>Agaricomycetes</taxon>
        <taxon>Agaricomycetidae</taxon>
        <taxon>Agaricales</taxon>
        <taxon>Marasmiineae</taxon>
        <taxon>Omphalotaceae</taxon>
        <taxon>Gymnopus</taxon>
    </lineage>
</organism>
<dbReference type="OrthoDB" id="3341102at2759"/>
<accession>A0A6A4HFB6</accession>
<evidence type="ECO:0000313" key="3">
    <source>
        <dbReference type="Proteomes" id="UP000799118"/>
    </source>
</evidence>
<gene>
    <name evidence="2" type="ORF">BT96DRAFT_824716</name>
</gene>
<sequence>MHWSIRKATRAAHKLPENWEDQCEQSAFCKAYKIKEYNIPAELFINSDQTQMLYAPGDKLTWAKTGSSQVSVLGAEEKRAFTVTVGVTASGRALPFQAVYAGRTDRSCPSKQSPYYQAALDVGIQFVFSGTDTYWANHETMHQYVNESLFHTSRSKNKVKPTRKPENSLDHRRMGCPSLQRIQILDAQKLPEYYT</sequence>
<feature type="compositionally biased region" description="Basic residues" evidence="1">
    <location>
        <begin position="153"/>
        <end position="162"/>
    </location>
</feature>
<reference evidence="2" key="1">
    <citation type="journal article" date="2019" name="Environ. Microbiol.">
        <title>Fungal ecological strategies reflected in gene transcription - a case study of two litter decomposers.</title>
        <authorList>
            <person name="Barbi F."/>
            <person name="Kohler A."/>
            <person name="Barry K."/>
            <person name="Baskaran P."/>
            <person name="Daum C."/>
            <person name="Fauchery L."/>
            <person name="Ihrmark K."/>
            <person name="Kuo A."/>
            <person name="LaButti K."/>
            <person name="Lipzen A."/>
            <person name="Morin E."/>
            <person name="Grigoriev I.V."/>
            <person name="Henrissat B."/>
            <person name="Lindahl B."/>
            <person name="Martin F."/>
        </authorList>
    </citation>
    <scope>NUCLEOTIDE SEQUENCE</scope>
    <source>
        <strain evidence="2">JB14</strain>
    </source>
</reference>
<evidence type="ECO:0008006" key="4">
    <source>
        <dbReference type="Google" id="ProtNLM"/>
    </source>
</evidence>
<dbReference type="EMBL" id="ML769514">
    <property type="protein sequence ID" value="KAE9396378.1"/>
    <property type="molecule type" value="Genomic_DNA"/>
</dbReference>
<dbReference type="Proteomes" id="UP000799118">
    <property type="component" value="Unassembled WGS sequence"/>
</dbReference>